<proteinExistence type="predicted"/>
<evidence type="ECO:0000313" key="2">
    <source>
        <dbReference type="Proteomes" id="UP000614410"/>
    </source>
</evidence>
<name>A0A934KK04_9BACT</name>
<organism evidence="1 2">
    <name type="scientific">Candidatus Amunia macphersoniae</name>
    <dbReference type="NCBI Taxonomy" id="3127014"/>
    <lineage>
        <taxon>Bacteria</taxon>
        <taxon>Bacillati</taxon>
        <taxon>Candidatus Dormiibacterota</taxon>
        <taxon>Candidatus Dormibacteria</taxon>
        <taxon>Candidatus Aeolococcales</taxon>
        <taxon>Candidatus Aeolococcaceae</taxon>
        <taxon>Candidatus Amunia</taxon>
    </lineage>
</organism>
<evidence type="ECO:0000313" key="1">
    <source>
        <dbReference type="EMBL" id="MBJ7608148.1"/>
    </source>
</evidence>
<dbReference type="Pfam" id="PF07704">
    <property type="entry name" value="PSK_trans_fac"/>
    <property type="match status" value="1"/>
</dbReference>
<sequence length="87" mass="9581">MSLNIKNQQAERLARELAAATGESVTRAVTRAVSERLDRVRGADEAGVADRVARMREISSDAARRWVEPYATADHGDLLYDEAGLPR</sequence>
<reference evidence="1 2" key="1">
    <citation type="submission" date="2020-10" db="EMBL/GenBank/DDBJ databases">
        <title>Ca. Dormibacterota MAGs.</title>
        <authorList>
            <person name="Montgomery K."/>
        </authorList>
    </citation>
    <scope>NUCLEOTIDE SEQUENCE [LARGE SCALE GENOMIC DNA]</scope>
    <source>
        <strain evidence="1">Mitchell_Peninsula_5</strain>
    </source>
</reference>
<dbReference type="EMBL" id="JAEKNN010000008">
    <property type="protein sequence ID" value="MBJ7608148.1"/>
    <property type="molecule type" value="Genomic_DNA"/>
</dbReference>
<accession>A0A934KK04</accession>
<dbReference type="InterPro" id="IPR011660">
    <property type="entry name" value="VapB-like"/>
</dbReference>
<protein>
    <submittedName>
        <fullName evidence="1">Type II toxin-antitoxin system VapB family antitoxin</fullName>
    </submittedName>
</protein>
<dbReference type="AlphaFoldDB" id="A0A934KK04"/>
<dbReference type="Proteomes" id="UP000614410">
    <property type="component" value="Unassembled WGS sequence"/>
</dbReference>
<comment type="caution">
    <text evidence="1">The sequence shown here is derived from an EMBL/GenBank/DDBJ whole genome shotgun (WGS) entry which is preliminary data.</text>
</comment>
<gene>
    <name evidence="1" type="ORF">JF887_01785</name>
</gene>